<feature type="region of interest" description="Disordered" evidence="1">
    <location>
        <begin position="219"/>
        <end position="252"/>
    </location>
</feature>
<feature type="region of interest" description="Disordered" evidence="1">
    <location>
        <begin position="164"/>
        <end position="184"/>
    </location>
</feature>
<feature type="compositionally biased region" description="Polar residues" evidence="1">
    <location>
        <begin position="292"/>
        <end position="307"/>
    </location>
</feature>
<feature type="compositionally biased region" description="Polar residues" evidence="1">
    <location>
        <begin position="391"/>
        <end position="402"/>
    </location>
</feature>
<accession>A0A8H7E2X2</accession>
<name>A0A8H7E2X2_9EURO</name>
<feature type="region of interest" description="Disordered" evidence="1">
    <location>
        <begin position="1"/>
        <end position="149"/>
    </location>
</feature>
<dbReference type="OrthoDB" id="428854at2759"/>
<evidence type="ECO:0000313" key="2">
    <source>
        <dbReference type="EMBL" id="KAF7508554.1"/>
    </source>
</evidence>
<feature type="compositionally biased region" description="Acidic residues" evidence="1">
    <location>
        <begin position="114"/>
        <end position="123"/>
    </location>
</feature>
<feature type="compositionally biased region" description="Polar residues" evidence="1">
    <location>
        <begin position="421"/>
        <end position="430"/>
    </location>
</feature>
<gene>
    <name evidence="2" type="ORF">GJ744_009103</name>
</gene>
<protein>
    <submittedName>
        <fullName evidence="2">Uncharacterized protein</fullName>
    </submittedName>
</protein>
<sequence length="565" mass="60110">MMSGSNPFRRDNRPTVKETANPRLLDDRTNTGNGQPLLKVEVPALHRVTPTTKRVRIASPPVPISPETPASYASSPEETRHGGLLGSPSLTIPGSVPYAQALASNPFQSSLSDGEPEDVDIEVLENTRKNSALGSKSDQDSEEETSDRVKATLAKFASLPHRSAALPVSRRGEQNELGSNTSRPAMDVDAFKRLLLTGVSGPPTARAIPALTQAPSQLVLTSDSSSSNTDTASISQHSISEPIAPTVADTPRTSLELHRIEISGDRGAMVVDSATNKKPPIPRPRHGKPLNNGATTASAPTIQQATGTADVPERPPISSPSDLNKPLPLPPRDGSFRLVADSSLSDDSQAHLLLRRPPTPPLTRRQSQRSSQSVQVSFSEPKTPPLIEQMGSASPIDQNSRVADSKAPPPPPTRRQKRASAVQSQASEATVQEGIDSYITSTQPQLSPASSVNSLLQSKPQPPPSRKPSAAKRLSRVSTASPTMAPPLPPPRRVRGSSRGSLEGPTAISSSDLDNGNNVRRPSTDSHRSVSGQPTSKDILADLAALQKEVDTLRTKKKYRTDSTE</sequence>
<comment type="caution">
    <text evidence="2">The sequence shown here is derived from an EMBL/GenBank/DDBJ whole genome shotgun (WGS) entry which is preliminary data.</text>
</comment>
<proteinExistence type="predicted"/>
<keyword evidence="3" id="KW-1185">Reference proteome</keyword>
<feature type="compositionally biased region" description="Low complexity" evidence="1">
    <location>
        <begin position="362"/>
        <end position="377"/>
    </location>
</feature>
<feature type="compositionally biased region" description="Polar residues" evidence="1">
    <location>
        <begin position="102"/>
        <end position="112"/>
    </location>
</feature>
<organism evidence="2 3">
    <name type="scientific">Endocarpon pusillum</name>
    <dbReference type="NCBI Taxonomy" id="364733"/>
    <lineage>
        <taxon>Eukaryota</taxon>
        <taxon>Fungi</taxon>
        <taxon>Dikarya</taxon>
        <taxon>Ascomycota</taxon>
        <taxon>Pezizomycotina</taxon>
        <taxon>Eurotiomycetes</taxon>
        <taxon>Chaetothyriomycetidae</taxon>
        <taxon>Verrucariales</taxon>
        <taxon>Verrucariaceae</taxon>
        <taxon>Endocarpon</taxon>
    </lineage>
</organism>
<dbReference type="EMBL" id="JAACFV010000052">
    <property type="protein sequence ID" value="KAF7508554.1"/>
    <property type="molecule type" value="Genomic_DNA"/>
</dbReference>
<feature type="compositionally biased region" description="Low complexity" evidence="1">
    <location>
        <begin position="221"/>
        <end position="235"/>
    </location>
</feature>
<dbReference type="AlphaFoldDB" id="A0A8H7E2X2"/>
<reference evidence="2" key="1">
    <citation type="submission" date="2020-02" db="EMBL/GenBank/DDBJ databases">
        <authorList>
            <person name="Palmer J.M."/>
        </authorList>
    </citation>
    <scope>NUCLEOTIDE SEQUENCE</scope>
    <source>
        <strain evidence="2">EPUS1.4</strain>
        <tissue evidence="2">Thallus</tissue>
    </source>
</reference>
<dbReference type="Proteomes" id="UP000606974">
    <property type="component" value="Unassembled WGS sequence"/>
</dbReference>
<feature type="region of interest" description="Disordered" evidence="1">
    <location>
        <begin position="266"/>
        <end position="539"/>
    </location>
</feature>
<evidence type="ECO:0000256" key="1">
    <source>
        <dbReference type="SAM" id="MobiDB-lite"/>
    </source>
</evidence>
<evidence type="ECO:0000313" key="3">
    <source>
        <dbReference type="Proteomes" id="UP000606974"/>
    </source>
</evidence>
<feature type="compositionally biased region" description="Polar residues" evidence="1">
    <location>
        <begin position="507"/>
        <end position="521"/>
    </location>
</feature>
<feature type="compositionally biased region" description="Polar residues" evidence="1">
    <location>
        <begin position="438"/>
        <end position="453"/>
    </location>
</feature>